<dbReference type="Proteomes" id="UP000233469">
    <property type="component" value="Unassembled WGS sequence"/>
</dbReference>
<gene>
    <name evidence="1" type="ORF">RhiirC2_792437</name>
</gene>
<dbReference type="VEuPathDB" id="FungiDB:RhiirFUN_009564"/>
<protein>
    <submittedName>
        <fullName evidence="1">Uncharacterized protein</fullName>
    </submittedName>
</protein>
<reference evidence="1 2" key="1">
    <citation type="submission" date="2016-04" db="EMBL/GenBank/DDBJ databases">
        <title>Genome analyses suggest a sexual origin of heterokaryosis in a supposedly ancient asexual fungus.</title>
        <authorList>
            <person name="Ropars J."/>
            <person name="Sedzielewska K."/>
            <person name="Noel J."/>
            <person name="Charron P."/>
            <person name="Farinelli L."/>
            <person name="Marton T."/>
            <person name="Kruger M."/>
            <person name="Pelin A."/>
            <person name="Brachmann A."/>
            <person name="Corradi N."/>
        </authorList>
    </citation>
    <scope>NUCLEOTIDE SEQUENCE [LARGE SCALE GENOMIC DNA]</scope>
    <source>
        <strain evidence="1 2">C2</strain>
    </source>
</reference>
<proteinExistence type="predicted"/>
<dbReference type="VEuPathDB" id="FungiDB:FUN_007174"/>
<evidence type="ECO:0000313" key="1">
    <source>
        <dbReference type="EMBL" id="PKK61019.1"/>
    </source>
</evidence>
<sequence>MTDEKSENLDDDIPNLSEHALSALNEFLSEQEQHQIKFEQLRQKSLSSIQNYLGTNS</sequence>
<name>A0A2N1MHG8_9GLOM</name>
<accession>A0A2N1MHG8</accession>
<reference evidence="1 2" key="2">
    <citation type="submission" date="2017-10" db="EMBL/GenBank/DDBJ databases">
        <title>Extensive intraspecific genome diversity in a model arbuscular mycorrhizal fungus.</title>
        <authorList>
            <person name="Chen E.C.H."/>
            <person name="Morin E."/>
            <person name="Baudet D."/>
            <person name="Noel J."/>
            <person name="Ndikumana S."/>
            <person name="Charron P."/>
            <person name="St-Onge C."/>
            <person name="Giorgi J."/>
            <person name="Grigoriev I.V."/>
            <person name="Roux C."/>
            <person name="Martin F.M."/>
            <person name="Corradi N."/>
        </authorList>
    </citation>
    <scope>NUCLEOTIDE SEQUENCE [LARGE SCALE GENOMIC DNA]</scope>
    <source>
        <strain evidence="1 2">C2</strain>
    </source>
</reference>
<comment type="caution">
    <text evidence="1">The sequence shown here is derived from an EMBL/GenBank/DDBJ whole genome shotgun (WGS) entry which is preliminary data.</text>
</comment>
<dbReference type="EMBL" id="LLXL01002367">
    <property type="protein sequence ID" value="PKK61019.1"/>
    <property type="molecule type" value="Genomic_DNA"/>
</dbReference>
<dbReference type="AlphaFoldDB" id="A0A2N1MHG8"/>
<evidence type="ECO:0000313" key="2">
    <source>
        <dbReference type="Proteomes" id="UP000233469"/>
    </source>
</evidence>
<organism evidence="1 2">
    <name type="scientific">Rhizophagus irregularis</name>
    <dbReference type="NCBI Taxonomy" id="588596"/>
    <lineage>
        <taxon>Eukaryota</taxon>
        <taxon>Fungi</taxon>
        <taxon>Fungi incertae sedis</taxon>
        <taxon>Mucoromycota</taxon>
        <taxon>Glomeromycotina</taxon>
        <taxon>Glomeromycetes</taxon>
        <taxon>Glomerales</taxon>
        <taxon>Glomeraceae</taxon>
        <taxon>Rhizophagus</taxon>
    </lineage>
</organism>